<proteinExistence type="predicted"/>
<dbReference type="EMBL" id="JAUHHV010000011">
    <property type="protein sequence ID" value="KAK1408159.1"/>
    <property type="molecule type" value="Genomic_DNA"/>
</dbReference>
<organism evidence="2 3">
    <name type="scientific">Tagetes erecta</name>
    <name type="common">African marigold</name>
    <dbReference type="NCBI Taxonomy" id="13708"/>
    <lineage>
        <taxon>Eukaryota</taxon>
        <taxon>Viridiplantae</taxon>
        <taxon>Streptophyta</taxon>
        <taxon>Embryophyta</taxon>
        <taxon>Tracheophyta</taxon>
        <taxon>Spermatophyta</taxon>
        <taxon>Magnoliopsida</taxon>
        <taxon>eudicotyledons</taxon>
        <taxon>Gunneridae</taxon>
        <taxon>Pentapetalae</taxon>
        <taxon>asterids</taxon>
        <taxon>campanulids</taxon>
        <taxon>Asterales</taxon>
        <taxon>Asteraceae</taxon>
        <taxon>Asteroideae</taxon>
        <taxon>Heliantheae alliance</taxon>
        <taxon>Tageteae</taxon>
        <taxon>Tagetes</taxon>
    </lineage>
</organism>
<accession>A0AAD8JP68</accession>
<comment type="caution">
    <text evidence="2">The sequence shown here is derived from an EMBL/GenBank/DDBJ whole genome shotgun (WGS) entry which is preliminary data.</text>
</comment>
<feature type="compositionally biased region" description="Pro residues" evidence="1">
    <location>
        <begin position="42"/>
        <end position="51"/>
    </location>
</feature>
<dbReference type="Proteomes" id="UP001229421">
    <property type="component" value="Unassembled WGS sequence"/>
</dbReference>
<feature type="region of interest" description="Disordered" evidence="1">
    <location>
        <begin position="28"/>
        <end position="51"/>
    </location>
</feature>
<evidence type="ECO:0000313" key="2">
    <source>
        <dbReference type="EMBL" id="KAK1408159.1"/>
    </source>
</evidence>
<keyword evidence="3" id="KW-1185">Reference proteome</keyword>
<evidence type="ECO:0000256" key="1">
    <source>
        <dbReference type="SAM" id="MobiDB-lite"/>
    </source>
</evidence>
<name>A0AAD8JP68_TARER</name>
<sequence>MPKLKVGGGTGQPQVPCHYMIGRKKGGELKTSSHCPNTPICSQPPPPTLPPRLTPLLLQRPSALTLRRPTALTPRSQVC</sequence>
<gene>
    <name evidence="2" type="ORF">QVD17_39794</name>
</gene>
<protein>
    <submittedName>
        <fullName evidence="2">Uncharacterized protein</fullName>
    </submittedName>
</protein>
<reference evidence="2" key="1">
    <citation type="journal article" date="2023" name="bioRxiv">
        <title>Improved chromosome-level genome assembly for marigold (Tagetes erecta).</title>
        <authorList>
            <person name="Jiang F."/>
            <person name="Yuan L."/>
            <person name="Wang S."/>
            <person name="Wang H."/>
            <person name="Xu D."/>
            <person name="Wang A."/>
            <person name="Fan W."/>
        </authorList>
    </citation>
    <scope>NUCLEOTIDE SEQUENCE</scope>
    <source>
        <strain evidence="2">WSJ</strain>
        <tissue evidence="2">Leaf</tissue>
    </source>
</reference>
<dbReference type="AlphaFoldDB" id="A0AAD8JP68"/>
<evidence type="ECO:0000313" key="3">
    <source>
        <dbReference type="Proteomes" id="UP001229421"/>
    </source>
</evidence>
<feature type="compositionally biased region" description="Polar residues" evidence="1">
    <location>
        <begin position="30"/>
        <end position="41"/>
    </location>
</feature>